<proteinExistence type="predicted"/>
<accession>A0A4Y2FHX8</accession>
<dbReference type="AlphaFoldDB" id="A0A4Y2FHX8"/>
<evidence type="ECO:0000313" key="1">
    <source>
        <dbReference type="EMBL" id="GBM40138.1"/>
    </source>
</evidence>
<organism evidence="1 2">
    <name type="scientific">Araneus ventricosus</name>
    <name type="common">Orbweaver spider</name>
    <name type="synonym">Epeira ventricosa</name>
    <dbReference type="NCBI Taxonomy" id="182803"/>
    <lineage>
        <taxon>Eukaryota</taxon>
        <taxon>Metazoa</taxon>
        <taxon>Ecdysozoa</taxon>
        <taxon>Arthropoda</taxon>
        <taxon>Chelicerata</taxon>
        <taxon>Arachnida</taxon>
        <taxon>Araneae</taxon>
        <taxon>Araneomorphae</taxon>
        <taxon>Entelegynae</taxon>
        <taxon>Araneoidea</taxon>
        <taxon>Araneidae</taxon>
        <taxon>Araneus</taxon>
    </lineage>
</organism>
<keyword evidence="2" id="KW-1185">Reference proteome</keyword>
<sequence>MSTSVVLRCVLEGLLFGSRLSIPPCGFGHGVVDFAYPINMRAFIVNLPEDQHTYKYHQYMFFRLLIPSHWIPYFKTRFVILVHFLPNVPIYMFYQDVYF</sequence>
<comment type="caution">
    <text evidence="1">The sequence shown here is derived from an EMBL/GenBank/DDBJ whole genome shotgun (WGS) entry which is preliminary data.</text>
</comment>
<protein>
    <submittedName>
        <fullName evidence="1">Uncharacterized protein</fullName>
    </submittedName>
</protein>
<dbReference type="EMBL" id="BGPR01000919">
    <property type="protein sequence ID" value="GBM40138.1"/>
    <property type="molecule type" value="Genomic_DNA"/>
</dbReference>
<gene>
    <name evidence="1" type="ORF">AVEN_25974_1</name>
</gene>
<evidence type="ECO:0000313" key="2">
    <source>
        <dbReference type="Proteomes" id="UP000499080"/>
    </source>
</evidence>
<name>A0A4Y2FHX8_ARAVE</name>
<reference evidence="1 2" key="1">
    <citation type="journal article" date="2019" name="Sci. Rep.">
        <title>Orb-weaving spider Araneus ventricosus genome elucidates the spidroin gene catalogue.</title>
        <authorList>
            <person name="Kono N."/>
            <person name="Nakamura H."/>
            <person name="Ohtoshi R."/>
            <person name="Moran D.A.P."/>
            <person name="Shinohara A."/>
            <person name="Yoshida Y."/>
            <person name="Fujiwara M."/>
            <person name="Mori M."/>
            <person name="Tomita M."/>
            <person name="Arakawa K."/>
        </authorList>
    </citation>
    <scope>NUCLEOTIDE SEQUENCE [LARGE SCALE GENOMIC DNA]</scope>
</reference>
<dbReference type="Proteomes" id="UP000499080">
    <property type="component" value="Unassembled WGS sequence"/>
</dbReference>